<protein>
    <recommendedName>
        <fullName evidence="4">DUF3755 family protein</fullName>
    </recommendedName>
</protein>
<reference evidence="2 3" key="1">
    <citation type="journal article" date="2023" name="Life. Sci Alliance">
        <title>Evolutionary insights into 3D genome organization and epigenetic landscape of Vigna mungo.</title>
        <authorList>
            <person name="Junaid A."/>
            <person name="Singh B."/>
            <person name="Bhatia S."/>
        </authorList>
    </citation>
    <scope>NUCLEOTIDE SEQUENCE [LARGE SCALE GENOMIC DNA]</scope>
    <source>
        <strain evidence="2">Urdbean</strain>
    </source>
</reference>
<proteinExistence type="predicted"/>
<keyword evidence="3" id="KW-1185">Reference proteome</keyword>
<accession>A0AAQ3N5R5</accession>
<dbReference type="Gene3D" id="1.10.10.60">
    <property type="entry name" value="Homeodomain-like"/>
    <property type="match status" value="1"/>
</dbReference>
<feature type="region of interest" description="Disordered" evidence="1">
    <location>
        <begin position="313"/>
        <end position="337"/>
    </location>
</feature>
<name>A0AAQ3N5R5_VIGMU</name>
<dbReference type="Proteomes" id="UP001374535">
    <property type="component" value="Chromosome 7"/>
</dbReference>
<organism evidence="2 3">
    <name type="scientific">Vigna mungo</name>
    <name type="common">Black gram</name>
    <name type="synonym">Phaseolus mungo</name>
    <dbReference type="NCBI Taxonomy" id="3915"/>
    <lineage>
        <taxon>Eukaryota</taxon>
        <taxon>Viridiplantae</taxon>
        <taxon>Streptophyta</taxon>
        <taxon>Embryophyta</taxon>
        <taxon>Tracheophyta</taxon>
        <taxon>Spermatophyta</taxon>
        <taxon>Magnoliopsida</taxon>
        <taxon>eudicotyledons</taxon>
        <taxon>Gunneridae</taxon>
        <taxon>Pentapetalae</taxon>
        <taxon>rosids</taxon>
        <taxon>fabids</taxon>
        <taxon>Fabales</taxon>
        <taxon>Fabaceae</taxon>
        <taxon>Papilionoideae</taxon>
        <taxon>50 kb inversion clade</taxon>
        <taxon>NPAAA clade</taxon>
        <taxon>indigoferoid/millettioid clade</taxon>
        <taxon>Phaseoleae</taxon>
        <taxon>Vigna</taxon>
    </lineage>
</organism>
<evidence type="ECO:0000313" key="2">
    <source>
        <dbReference type="EMBL" id="WVZ03372.1"/>
    </source>
</evidence>
<dbReference type="InterPro" id="IPR001005">
    <property type="entry name" value="SANT/Myb"/>
</dbReference>
<dbReference type="EMBL" id="CP144694">
    <property type="protein sequence ID" value="WVZ03372.1"/>
    <property type="molecule type" value="Genomic_DNA"/>
</dbReference>
<dbReference type="PANTHER" id="PTHR14000">
    <property type="entry name" value="FINGER CCCH DOMAIN PROTEIN, PUTATIVE (DUF3755)-RELATED"/>
    <property type="match status" value="1"/>
</dbReference>
<dbReference type="AlphaFoldDB" id="A0AAQ3N5R5"/>
<dbReference type="CDD" id="cd00167">
    <property type="entry name" value="SANT"/>
    <property type="match status" value="1"/>
</dbReference>
<gene>
    <name evidence="2" type="ORF">V8G54_024178</name>
</gene>
<evidence type="ECO:0000313" key="3">
    <source>
        <dbReference type="Proteomes" id="UP001374535"/>
    </source>
</evidence>
<evidence type="ECO:0008006" key="4">
    <source>
        <dbReference type="Google" id="ProtNLM"/>
    </source>
</evidence>
<sequence length="416" mass="46406">MNDEEKTATSRRQHGAKTKVVVSVKFEEGVKEDGLLEQMMLSRCNEELPRSLVFWVTLYFSGISISELKSDFLGILIVGFLVACSGVSPSRLHQLNIEPSLGISPLIPVGGYSESVNWRCCFGLKMAVGTSCGLRMAAESNAGFHSEDIDSVFNRRAISFQPGGAINRLSEMVPMGNYFGLSSSSGMIYSGNSTIINSNPVMSQAGNPSSSSLLLDSVPGLKHDTGLAVEWSVDEQYRLEEGLAKYADEPSIMRYIKIAALLPDKTVRDVALRCRWLTQFKQLQENKADGTFNLAKIWLLWLQLPLVRKRRKSEEHNLGKKVHNRKDKPVELASKSNLHSALPPTMATFSRMAHHMDQSQRIQYDGICSPLKQLMEQNAQAFNQITANLSTYKYERDAWDYEPNATTACRHQRGSC</sequence>
<dbReference type="PANTHER" id="PTHR14000:SF6">
    <property type="entry name" value="OS02G0631200 PROTEIN"/>
    <property type="match status" value="1"/>
</dbReference>
<evidence type="ECO:0000256" key="1">
    <source>
        <dbReference type="SAM" id="MobiDB-lite"/>
    </source>
</evidence>